<evidence type="ECO:0000256" key="7">
    <source>
        <dbReference type="ARBA" id="ARBA00022807"/>
    </source>
</evidence>
<evidence type="ECO:0000256" key="3">
    <source>
        <dbReference type="ARBA" id="ARBA00012759"/>
    </source>
</evidence>
<dbReference type="PROSITE" id="PS00973">
    <property type="entry name" value="USP_2"/>
    <property type="match status" value="1"/>
</dbReference>
<dbReference type="InterPro" id="IPR018200">
    <property type="entry name" value="USP_CS"/>
</dbReference>
<dbReference type="Proteomes" id="UP001211065">
    <property type="component" value="Unassembled WGS sequence"/>
</dbReference>
<dbReference type="GO" id="GO:0004843">
    <property type="term" value="F:cysteine-type deubiquitinase activity"/>
    <property type="evidence" value="ECO:0007669"/>
    <property type="project" value="UniProtKB-EC"/>
</dbReference>
<dbReference type="Pfam" id="PF06337">
    <property type="entry name" value="DUSP"/>
    <property type="match status" value="1"/>
</dbReference>
<keyword evidence="8" id="KW-0175">Coiled coil</keyword>
<proteinExistence type="inferred from homology"/>
<evidence type="ECO:0000313" key="11">
    <source>
        <dbReference type="EMBL" id="KAJ3206717.1"/>
    </source>
</evidence>
<evidence type="ECO:0000256" key="4">
    <source>
        <dbReference type="ARBA" id="ARBA00022670"/>
    </source>
</evidence>
<protein>
    <recommendedName>
        <fullName evidence="3">ubiquitinyl hydrolase 1</fullName>
        <ecNumber evidence="3">3.4.19.12</ecNumber>
    </recommendedName>
</protein>
<dbReference type="PANTHER" id="PTHR21646:SF24">
    <property type="entry name" value="UBIQUITIN CARBOXYL-TERMINAL HYDROLASE"/>
    <property type="match status" value="1"/>
</dbReference>
<dbReference type="SUPFAM" id="SSF54001">
    <property type="entry name" value="Cysteine proteinases"/>
    <property type="match status" value="1"/>
</dbReference>
<dbReference type="InterPro" id="IPR028889">
    <property type="entry name" value="USP"/>
</dbReference>
<evidence type="ECO:0000256" key="1">
    <source>
        <dbReference type="ARBA" id="ARBA00000707"/>
    </source>
</evidence>
<dbReference type="GO" id="GO:0006508">
    <property type="term" value="P:proteolysis"/>
    <property type="evidence" value="ECO:0007669"/>
    <property type="project" value="UniProtKB-KW"/>
</dbReference>
<dbReference type="SMART" id="SM00695">
    <property type="entry name" value="DUSP"/>
    <property type="match status" value="1"/>
</dbReference>
<evidence type="ECO:0000256" key="5">
    <source>
        <dbReference type="ARBA" id="ARBA00022786"/>
    </source>
</evidence>
<dbReference type="EC" id="3.4.19.12" evidence="3"/>
<comment type="caution">
    <text evidence="11">The sequence shown here is derived from an EMBL/GenBank/DDBJ whole genome shotgun (WGS) entry which is preliminary data.</text>
</comment>
<keyword evidence="5" id="KW-0833">Ubl conjugation pathway</keyword>
<dbReference type="Pfam" id="PF00443">
    <property type="entry name" value="UCH"/>
    <property type="match status" value="1"/>
</dbReference>
<evidence type="ECO:0000256" key="8">
    <source>
        <dbReference type="SAM" id="Coils"/>
    </source>
</evidence>
<gene>
    <name evidence="11" type="primary">UBP12</name>
    <name evidence="11" type="ORF">HK099_000471</name>
</gene>
<evidence type="ECO:0000259" key="9">
    <source>
        <dbReference type="PROSITE" id="PS50235"/>
    </source>
</evidence>
<dbReference type="InterPro" id="IPR050185">
    <property type="entry name" value="Ub_carboxyl-term_hydrolase"/>
</dbReference>
<name>A0AAD5TV97_9FUNG</name>
<evidence type="ECO:0000256" key="6">
    <source>
        <dbReference type="ARBA" id="ARBA00022801"/>
    </source>
</evidence>
<feature type="coiled-coil region" evidence="8">
    <location>
        <begin position="1176"/>
        <end position="1207"/>
    </location>
</feature>
<dbReference type="PROSITE" id="PS00972">
    <property type="entry name" value="USP_1"/>
    <property type="match status" value="1"/>
</dbReference>
<reference evidence="11" key="1">
    <citation type="submission" date="2020-05" db="EMBL/GenBank/DDBJ databases">
        <title>Phylogenomic resolution of chytrid fungi.</title>
        <authorList>
            <person name="Stajich J.E."/>
            <person name="Amses K."/>
            <person name="Simmons R."/>
            <person name="Seto K."/>
            <person name="Myers J."/>
            <person name="Bonds A."/>
            <person name="Quandt C.A."/>
            <person name="Barry K."/>
            <person name="Liu P."/>
            <person name="Grigoriev I."/>
            <person name="Longcore J.E."/>
            <person name="James T.Y."/>
        </authorList>
    </citation>
    <scope>NUCLEOTIDE SEQUENCE</scope>
    <source>
        <strain evidence="11">JEL0476</strain>
    </source>
</reference>
<sequence>MTVKKKSIFLSSDELIGDEYYYLISQKWSESFSNFQSDEKFSNPGPIDNFSLFRKEDDKLLLKPALWFDKDFKVVDKANWDNLVNKFGVKADHMIKRRAKQYRNNGLNVVEVELYPNEFIDCYFQRVEEKSNLKQNEETNKIENYLFRASLYPNETTVEIVDRIITRLNNADSDTEIKNFKRENITALYSTPKPGSPLTPVSMVFSAVISDFVLSDNNKTIILFKLVTSTELKKAKIKAQHDSYYNDIPISTFNNSTPLLLNNIDIKSPPRNDVDNEEILTPKTQPFNPPSYSIKNYTSKNYSTIGVTGLNNLGNTCFMNSSLQCLSNAAPLTAYFLSKGWESELNPDNPMGAGGKVAEDYAKLIRDLWETGENRPTSVAPRSFKYTMGQFNSMFSGYHQQDSQELLGSLLDGLHEDLNRIKKKPYTEIPDMEGKSDEEIANKMWELYKLRNDSIIVDLFQGEYRSKVVCNTCKRETVTFDPYMFLTLPIPQMKDLAIKIAILPKQGTNKKYSKSGQPFYMGFLLKKEATVLDLKKKAAEDLGWSHYKKGDADVKAVLVEVFQGRIYKLFENHESLDFAKTDIIVLAEVGDDDKLDANEEEVAFNKLLIKDEMHEIDPRLPETPIKTALIPVYLNITGETQYLGLPSFINIPSRIKIKLKKSVRIDNNYLKTKIGNLIYRKVLNSFLKYTKNKIKKLYKRVDEPFEDNYFQNLFEDTMDVDDDDTEEEENLVDPGFGWSPLPNLFNIQMYVGVEERERRFSRFNENPLSSFYNNDFGKCPNIPIYPPQIFSDSTTETNPVNRRTMPSFSTSPNSPPKFSTLQFQDELHNNNIVKNFNIPSDEEELPVQDILLNEAGDLSSSATVVSNVSTHNNDAYVPIIQEVPSDSLKNNYKIIEEEKEGYFTIDFTPMTIFKCIFKKNVANFLFDMEFEKNTYYTPSSFAFNKKNFAIKETEECKNFFFEQERKRMLEKDKKLSLRDCFNEFTKEEELSESDTFYCSRCEVHRTIKKKLDIWTVPEVLVFSLKRFSNTQRASFRSLSEKIDTLVDFPIEGLKLGKDIVLGKKIGTKNTNSSAGGSSSSYNSETPHFSQTAEDDELVYDLFAVSNHMGGTNGGHYTAYAKNALDLNWYCFDDSHVSKADINRIVSTSAYMLFYQKRPINYVKTNKNNLSLQLIIENIQILKRVQLENEAEEEEEEAEGNIQQESTILNSTYPAMPHADIFNFNKFKKQYSDQEESEKQYNFKSLSSSSSTLRTSMMEGEYSVGNFSSIDENIQDVRRDLDNFYDENFRSKQDGLMESKIEFGGMKEEEDNFNVSDSDDDDVDLRLKKTTGVSISNYLKTTEQDEKEVDMWDP</sequence>
<keyword evidence="4" id="KW-0645">Protease</keyword>
<dbReference type="Gene3D" id="3.30.2230.10">
    <property type="entry name" value="DUSP-like"/>
    <property type="match status" value="1"/>
</dbReference>
<comment type="similarity">
    <text evidence="2">Belongs to the peptidase C19 family.</text>
</comment>
<dbReference type="PROSITE" id="PS50235">
    <property type="entry name" value="USP_3"/>
    <property type="match status" value="1"/>
</dbReference>
<dbReference type="GO" id="GO:0016579">
    <property type="term" value="P:protein deubiquitination"/>
    <property type="evidence" value="ECO:0007669"/>
    <property type="project" value="InterPro"/>
</dbReference>
<dbReference type="SUPFAM" id="SSF143791">
    <property type="entry name" value="DUSP-like"/>
    <property type="match status" value="1"/>
</dbReference>
<evidence type="ECO:0000256" key="2">
    <source>
        <dbReference type="ARBA" id="ARBA00009085"/>
    </source>
</evidence>
<dbReference type="PROSITE" id="PS51283">
    <property type="entry name" value="DUSP"/>
    <property type="match status" value="1"/>
</dbReference>
<keyword evidence="7" id="KW-0788">Thiol protease</keyword>
<organism evidence="11 12">
    <name type="scientific">Clydaea vesicula</name>
    <dbReference type="NCBI Taxonomy" id="447962"/>
    <lineage>
        <taxon>Eukaryota</taxon>
        <taxon>Fungi</taxon>
        <taxon>Fungi incertae sedis</taxon>
        <taxon>Chytridiomycota</taxon>
        <taxon>Chytridiomycota incertae sedis</taxon>
        <taxon>Chytridiomycetes</taxon>
        <taxon>Lobulomycetales</taxon>
        <taxon>Lobulomycetaceae</taxon>
        <taxon>Clydaea</taxon>
    </lineage>
</organism>
<dbReference type="InterPro" id="IPR006615">
    <property type="entry name" value="Pept_C19_DUSP"/>
</dbReference>
<feature type="domain" description="DUSP" evidence="10">
    <location>
        <begin position="1"/>
        <end position="100"/>
    </location>
</feature>
<dbReference type="Gene3D" id="3.90.70.10">
    <property type="entry name" value="Cysteine proteinases"/>
    <property type="match status" value="2"/>
</dbReference>
<dbReference type="PANTHER" id="PTHR21646">
    <property type="entry name" value="UBIQUITIN CARBOXYL-TERMINAL HYDROLASE"/>
    <property type="match status" value="1"/>
</dbReference>
<dbReference type="InterPro" id="IPR001394">
    <property type="entry name" value="Peptidase_C19_UCH"/>
</dbReference>
<accession>A0AAD5TV97</accession>
<comment type="catalytic activity">
    <reaction evidence="1">
        <text>Thiol-dependent hydrolysis of ester, thioester, amide, peptide and isopeptide bonds formed by the C-terminal Gly of ubiquitin (a 76-residue protein attached to proteins as an intracellular targeting signal).</text>
        <dbReference type="EC" id="3.4.19.12"/>
    </reaction>
</comment>
<dbReference type="EMBL" id="JADGJW010001104">
    <property type="protein sequence ID" value="KAJ3206717.1"/>
    <property type="molecule type" value="Genomic_DNA"/>
</dbReference>
<keyword evidence="6" id="KW-0378">Hydrolase</keyword>
<keyword evidence="12" id="KW-1185">Reference proteome</keyword>
<evidence type="ECO:0000259" key="10">
    <source>
        <dbReference type="PROSITE" id="PS51283"/>
    </source>
</evidence>
<feature type="domain" description="USP" evidence="9">
    <location>
        <begin position="308"/>
        <end position="1157"/>
    </location>
</feature>
<evidence type="ECO:0000313" key="12">
    <source>
        <dbReference type="Proteomes" id="UP001211065"/>
    </source>
</evidence>
<dbReference type="InterPro" id="IPR038765">
    <property type="entry name" value="Papain-like_cys_pep_sf"/>
</dbReference>
<dbReference type="InterPro" id="IPR035927">
    <property type="entry name" value="DUSP-like_sf"/>
</dbReference>